<dbReference type="NCBIfam" id="NF009154">
    <property type="entry name" value="PRK12497.3-3"/>
    <property type="match status" value="1"/>
</dbReference>
<dbReference type="KEGG" id="adg:Adeg_1406"/>
<dbReference type="Pfam" id="PF02021">
    <property type="entry name" value="UPF0102"/>
    <property type="match status" value="1"/>
</dbReference>
<dbReference type="NCBIfam" id="TIGR00252">
    <property type="entry name" value="YraN family protein"/>
    <property type="match status" value="1"/>
</dbReference>
<dbReference type="Gene3D" id="3.40.1350.10">
    <property type="match status" value="1"/>
</dbReference>
<comment type="similarity">
    <text evidence="1 2">Belongs to the UPF0102 family.</text>
</comment>
<dbReference type="Proteomes" id="UP000002620">
    <property type="component" value="Chromosome"/>
</dbReference>
<dbReference type="PANTHER" id="PTHR34039:SF1">
    <property type="entry name" value="UPF0102 PROTEIN YRAN"/>
    <property type="match status" value="1"/>
</dbReference>
<dbReference type="eggNOG" id="COG0792">
    <property type="taxonomic scope" value="Bacteria"/>
</dbReference>
<evidence type="ECO:0000313" key="3">
    <source>
        <dbReference type="EMBL" id="ACX52507.1"/>
    </source>
</evidence>
<dbReference type="InterPro" id="IPR011856">
    <property type="entry name" value="tRNA_endonuc-like_dom_sf"/>
</dbReference>
<protein>
    <recommendedName>
        <fullName evidence="2">UPF0102 protein Adeg_1406</fullName>
    </recommendedName>
</protein>
<dbReference type="AlphaFoldDB" id="C9R878"/>
<evidence type="ECO:0000256" key="1">
    <source>
        <dbReference type="ARBA" id="ARBA00006738"/>
    </source>
</evidence>
<organism evidence="3 4">
    <name type="scientific">Ammonifex degensii (strain DSM 10501 / KC4)</name>
    <dbReference type="NCBI Taxonomy" id="429009"/>
    <lineage>
        <taxon>Bacteria</taxon>
        <taxon>Bacillati</taxon>
        <taxon>Bacillota</taxon>
        <taxon>Clostridia</taxon>
        <taxon>Thermoanaerobacterales</taxon>
        <taxon>Thermoanaerobacteraceae</taxon>
        <taxon>Ammonifex</taxon>
    </lineage>
</organism>
<evidence type="ECO:0000256" key="2">
    <source>
        <dbReference type="HAMAP-Rule" id="MF_00048"/>
    </source>
</evidence>
<dbReference type="RefSeq" id="WP_015739384.1">
    <property type="nucleotide sequence ID" value="NC_013385.1"/>
</dbReference>
<dbReference type="CDD" id="cd20736">
    <property type="entry name" value="PoNe_Nuclease"/>
    <property type="match status" value="1"/>
</dbReference>
<proteinExistence type="inferred from homology"/>
<reference evidence="3 4" key="1">
    <citation type="submission" date="2009-10" db="EMBL/GenBank/DDBJ databases">
        <title>Complete sequence of chromosome of Ammonifex degensii KC4.</title>
        <authorList>
            <consortium name="US DOE Joint Genome Institute"/>
            <person name="Kerfeld C."/>
            <person name="Goodner B."/>
            <person name="Huber H."/>
            <person name="Stetter K."/>
            <person name="Lucas S."/>
            <person name="Copeland A."/>
            <person name="Lapidus A."/>
            <person name="Glavina del Rio T."/>
            <person name="Dalin E."/>
            <person name="Tice H."/>
            <person name="Bruce D."/>
            <person name="Goodwin L."/>
            <person name="Pitluck S."/>
            <person name="Saunders E."/>
            <person name="Brettin T."/>
            <person name="Detter J.C."/>
            <person name="Han C."/>
            <person name="Larimer F."/>
            <person name="Land M."/>
            <person name="Hauser L."/>
            <person name="Kyrpides N."/>
            <person name="Ovchinnikova G."/>
            <person name="Richardson P."/>
        </authorList>
    </citation>
    <scope>NUCLEOTIDE SEQUENCE [LARGE SCALE GENOMIC DNA]</scope>
    <source>
        <strain evidence="4">DSM 10501 / KC4</strain>
    </source>
</reference>
<dbReference type="NCBIfam" id="NF009150">
    <property type="entry name" value="PRK12497.1-3"/>
    <property type="match status" value="1"/>
</dbReference>
<dbReference type="InterPro" id="IPR003509">
    <property type="entry name" value="UPF0102_YraN-like"/>
</dbReference>
<dbReference type="EMBL" id="CP001785">
    <property type="protein sequence ID" value="ACX52507.1"/>
    <property type="molecule type" value="Genomic_DNA"/>
</dbReference>
<dbReference type="HAMAP" id="MF_00048">
    <property type="entry name" value="UPF0102"/>
    <property type="match status" value="1"/>
</dbReference>
<dbReference type="STRING" id="429009.Adeg_1406"/>
<evidence type="ECO:0000313" key="4">
    <source>
        <dbReference type="Proteomes" id="UP000002620"/>
    </source>
</evidence>
<dbReference type="GO" id="GO:0003676">
    <property type="term" value="F:nucleic acid binding"/>
    <property type="evidence" value="ECO:0007669"/>
    <property type="project" value="InterPro"/>
</dbReference>
<dbReference type="InterPro" id="IPR011335">
    <property type="entry name" value="Restrct_endonuc-II-like"/>
</dbReference>
<dbReference type="HOGENOM" id="CLU_115353_1_0_9"/>
<name>C9R878_AMMDK</name>
<sequence length="114" mass="13300">MRGKRAEEVAAVYLRKAGWEIIERNYRCRWGEIDLIAREGETIVFVEVRSRSNLAFGLPEESIGRRKQEKLRKVARYFLARLGRELPCRFDVIAVAWDAATGEIKSLRHLRNVL</sequence>
<accession>C9R878</accession>
<keyword evidence="4" id="KW-1185">Reference proteome</keyword>
<dbReference type="PANTHER" id="PTHR34039">
    <property type="entry name" value="UPF0102 PROTEIN YRAN"/>
    <property type="match status" value="1"/>
</dbReference>
<dbReference type="SUPFAM" id="SSF52980">
    <property type="entry name" value="Restriction endonuclease-like"/>
    <property type="match status" value="1"/>
</dbReference>
<gene>
    <name evidence="3" type="ordered locus">Adeg_1406</name>
</gene>